<keyword evidence="3" id="KW-1185">Reference proteome</keyword>
<dbReference type="eggNOG" id="COG3226">
    <property type="taxonomic scope" value="Bacteria"/>
</dbReference>
<accession>K0JU07</accession>
<dbReference type="HOGENOM" id="CLU_2587618_0_0_11"/>
<protein>
    <submittedName>
        <fullName evidence="2">Uncharacterized protein</fullName>
    </submittedName>
</protein>
<evidence type="ECO:0000313" key="3">
    <source>
        <dbReference type="Proteomes" id="UP000006281"/>
    </source>
</evidence>
<dbReference type="KEGG" id="sesp:BN6_40080"/>
<dbReference type="EMBL" id="HE804045">
    <property type="protein sequence ID" value="CCH31295.1"/>
    <property type="molecule type" value="Genomic_DNA"/>
</dbReference>
<proteinExistence type="predicted"/>
<name>K0JU07_SACES</name>
<dbReference type="PATRIC" id="fig|1179773.3.peg.4011"/>
<dbReference type="STRING" id="1179773.BN6_40080"/>
<organism evidence="2 3">
    <name type="scientific">Saccharothrix espanaensis (strain ATCC 51144 / DSM 44229 / JCM 9112 / NBRC 15066 / NRRL 15764)</name>
    <dbReference type="NCBI Taxonomy" id="1179773"/>
    <lineage>
        <taxon>Bacteria</taxon>
        <taxon>Bacillati</taxon>
        <taxon>Actinomycetota</taxon>
        <taxon>Actinomycetes</taxon>
        <taxon>Pseudonocardiales</taxon>
        <taxon>Pseudonocardiaceae</taxon>
        <taxon>Saccharothrix</taxon>
    </lineage>
</organism>
<sequence>MPLGSTTYHFADLDELVEAAVRLVATRNVARVRRCADSLTAQVDLSAELSDFLVLPAPRDRGGGLRASSPGTCPRRRPAR</sequence>
<dbReference type="AlphaFoldDB" id="K0JU07"/>
<dbReference type="Proteomes" id="UP000006281">
    <property type="component" value="Chromosome"/>
</dbReference>
<evidence type="ECO:0000256" key="1">
    <source>
        <dbReference type="SAM" id="MobiDB-lite"/>
    </source>
</evidence>
<reference evidence="2 3" key="1">
    <citation type="journal article" date="2012" name="BMC Genomics">
        <title>Complete genome sequence of Saccharothrix espanaensis DSM 44229T and comparison to the other completely sequenced Pseudonocardiaceae.</title>
        <authorList>
            <person name="Strobel T."/>
            <person name="Al-Dilaimi A."/>
            <person name="Blom J."/>
            <person name="Gessner A."/>
            <person name="Kalinowski J."/>
            <person name="Luzhetska M."/>
            <person name="Puhler A."/>
            <person name="Szczepanowski R."/>
            <person name="Bechthold A."/>
            <person name="Ruckert C."/>
        </authorList>
    </citation>
    <scope>NUCLEOTIDE SEQUENCE [LARGE SCALE GENOMIC DNA]</scope>
    <source>
        <strain evidence="3">ATCC 51144 / DSM 44229 / JCM 9112 / NBRC 15066 / NRRL 15764</strain>
    </source>
</reference>
<evidence type="ECO:0000313" key="2">
    <source>
        <dbReference type="EMBL" id="CCH31295.1"/>
    </source>
</evidence>
<gene>
    <name evidence="2" type="ordered locus">BN6_40080</name>
</gene>
<feature type="region of interest" description="Disordered" evidence="1">
    <location>
        <begin position="58"/>
        <end position="80"/>
    </location>
</feature>
<dbReference type="Gene3D" id="1.10.357.10">
    <property type="entry name" value="Tetracycline Repressor, domain 2"/>
    <property type="match status" value="1"/>
</dbReference>